<dbReference type="AlphaFoldDB" id="A0A816YPL1"/>
<comment type="caution">
    <text evidence="2">The sequence shown here is derived from an EMBL/GenBank/DDBJ whole genome shotgun (WGS) entry which is preliminary data.</text>
</comment>
<reference evidence="2" key="1">
    <citation type="submission" date="2021-02" db="EMBL/GenBank/DDBJ databases">
        <authorList>
            <person name="Nowell W R."/>
        </authorList>
    </citation>
    <scope>NUCLEOTIDE SEQUENCE</scope>
</reference>
<accession>A0A816YPL1</accession>
<organism evidence="2 4">
    <name type="scientific">Rotaria magnacalcarata</name>
    <dbReference type="NCBI Taxonomy" id="392030"/>
    <lineage>
        <taxon>Eukaryota</taxon>
        <taxon>Metazoa</taxon>
        <taxon>Spiralia</taxon>
        <taxon>Gnathifera</taxon>
        <taxon>Rotifera</taxon>
        <taxon>Eurotatoria</taxon>
        <taxon>Bdelloidea</taxon>
        <taxon>Philodinida</taxon>
        <taxon>Philodinidae</taxon>
        <taxon>Rotaria</taxon>
    </lineage>
</organism>
<feature type="region of interest" description="Disordered" evidence="1">
    <location>
        <begin position="117"/>
        <end position="145"/>
    </location>
</feature>
<sequence>MHYPYSISPYIQTNMAQAMQAMMGGGPLPPNCVILAMPMKQAHQMFPQLMMNYGSGSGGGGGGGGGGGVLALSQPPSYYSRIYQPQIGPYPNNPQSNALVPYSSQYAQGYNQNYNYPIVPYTDHSSKSKRKHRPGAGYRSEPHSNVYNSSSFDTHMENLSWSRLFNHHHHHHHHHHQHHQHDSKQRQKNQGAISYEPKGAPSKAQQPKAGNARTLSTLSSTGSSSTTSDESIRRVTVTVKPPTDMSMPQPQTNGSLPFKYSSEFVPGSGKQSSQKLHKKDTKVRSDDVFIIKKTQPPQPSTKK</sequence>
<dbReference type="EMBL" id="CAJOBF010000329">
    <property type="protein sequence ID" value="CAF3799091.1"/>
    <property type="molecule type" value="Genomic_DNA"/>
</dbReference>
<gene>
    <name evidence="3" type="ORF">UXM345_LOCUS4699</name>
    <name evidence="2" type="ORF">XDN619_LOCUS30718</name>
</gene>
<evidence type="ECO:0000313" key="3">
    <source>
        <dbReference type="EMBL" id="CAF3799091.1"/>
    </source>
</evidence>
<proteinExistence type="predicted"/>
<evidence type="ECO:0000256" key="1">
    <source>
        <dbReference type="SAM" id="MobiDB-lite"/>
    </source>
</evidence>
<dbReference type="Proteomes" id="UP000663842">
    <property type="component" value="Unassembled WGS sequence"/>
</dbReference>
<protein>
    <submittedName>
        <fullName evidence="2">Uncharacterized protein</fullName>
    </submittedName>
</protein>
<dbReference type="Proteomes" id="UP000663887">
    <property type="component" value="Unassembled WGS sequence"/>
</dbReference>
<feature type="compositionally biased region" description="Polar residues" evidence="1">
    <location>
        <begin position="246"/>
        <end position="255"/>
    </location>
</feature>
<dbReference type="EMBL" id="CAJNRG010015325">
    <property type="protein sequence ID" value="CAF2163818.1"/>
    <property type="molecule type" value="Genomic_DNA"/>
</dbReference>
<feature type="compositionally biased region" description="Low complexity" evidence="1">
    <location>
        <begin position="214"/>
        <end position="228"/>
    </location>
</feature>
<feature type="compositionally biased region" description="Basic residues" evidence="1">
    <location>
        <begin position="168"/>
        <end position="179"/>
    </location>
</feature>
<evidence type="ECO:0000313" key="4">
    <source>
        <dbReference type="Proteomes" id="UP000663887"/>
    </source>
</evidence>
<feature type="region of interest" description="Disordered" evidence="1">
    <location>
        <begin position="168"/>
        <end position="303"/>
    </location>
</feature>
<name>A0A816YPL1_9BILA</name>
<evidence type="ECO:0000313" key="2">
    <source>
        <dbReference type="EMBL" id="CAF2163818.1"/>
    </source>
</evidence>